<evidence type="ECO:0000313" key="3">
    <source>
        <dbReference type="Proteomes" id="UP001500618"/>
    </source>
</evidence>
<dbReference type="Proteomes" id="UP001500618">
    <property type="component" value="Unassembled WGS sequence"/>
</dbReference>
<organism evidence="2 3">
    <name type="scientific">Fodinicola feengrottensis</name>
    <dbReference type="NCBI Taxonomy" id="435914"/>
    <lineage>
        <taxon>Bacteria</taxon>
        <taxon>Bacillati</taxon>
        <taxon>Actinomycetota</taxon>
        <taxon>Actinomycetes</taxon>
        <taxon>Mycobacteriales</taxon>
        <taxon>Fodinicola</taxon>
    </lineage>
</organism>
<reference evidence="2 3" key="1">
    <citation type="journal article" date="2019" name="Int. J. Syst. Evol. Microbiol.">
        <title>The Global Catalogue of Microorganisms (GCM) 10K type strain sequencing project: providing services to taxonomists for standard genome sequencing and annotation.</title>
        <authorList>
            <consortium name="The Broad Institute Genomics Platform"/>
            <consortium name="The Broad Institute Genome Sequencing Center for Infectious Disease"/>
            <person name="Wu L."/>
            <person name="Ma J."/>
        </authorList>
    </citation>
    <scope>NUCLEOTIDE SEQUENCE [LARGE SCALE GENOMIC DNA]</scope>
    <source>
        <strain evidence="2 3">JCM 14718</strain>
    </source>
</reference>
<feature type="transmembrane region" description="Helical" evidence="1">
    <location>
        <begin position="218"/>
        <end position="240"/>
    </location>
</feature>
<evidence type="ECO:0000313" key="2">
    <source>
        <dbReference type="EMBL" id="GAA1670559.1"/>
    </source>
</evidence>
<name>A0ABN2GFU5_9ACTN</name>
<feature type="transmembrane region" description="Helical" evidence="1">
    <location>
        <begin position="128"/>
        <end position="145"/>
    </location>
</feature>
<feature type="transmembrane region" description="Helical" evidence="1">
    <location>
        <begin position="6"/>
        <end position="25"/>
    </location>
</feature>
<proteinExistence type="predicted"/>
<protein>
    <recommendedName>
        <fullName evidence="4">EamA family transporter</fullName>
    </recommendedName>
</protein>
<comment type="caution">
    <text evidence="2">The sequence shown here is derived from an EMBL/GenBank/DDBJ whole genome shotgun (WGS) entry which is preliminary data.</text>
</comment>
<feature type="transmembrane region" description="Helical" evidence="1">
    <location>
        <begin position="157"/>
        <end position="179"/>
    </location>
</feature>
<evidence type="ECO:0000256" key="1">
    <source>
        <dbReference type="SAM" id="Phobius"/>
    </source>
</evidence>
<feature type="transmembrane region" description="Helical" evidence="1">
    <location>
        <begin position="246"/>
        <end position="265"/>
    </location>
</feature>
<keyword evidence="1" id="KW-0472">Membrane</keyword>
<accession>A0ABN2GFU5</accession>
<feature type="transmembrane region" description="Helical" evidence="1">
    <location>
        <begin position="99"/>
        <end position="116"/>
    </location>
</feature>
<gene>
    <name evidence="2" type="ORF">GCM10009765_20000</name>
</gene>
<sequence>MGWVFLALSVVFYGFANFLQAIAATSERGTTRFGVRTLFRLATHRTYVAGILAQFLGFVCAFFARADLPLFLVQSAAAGGLGLTTLLGVLILKWRLPTIELVLLGMLAFGLLALILSAEQSPSEPLNLFEVVLLAGTAIGIALMGRLASRQRGSEGAVALGSLAGLGFSAAAIASRPLAGHDSVLAFVSDPLLYIVIVNSIIGQVLLAAAMQRGSTTAAVASMEAATAVPAAFFGVVLLGDKIAPGRTWLAVLGFVVSLAAVLLMTRFSSEQHGGAPGDYPLQLRPRKKAAQIKNGRWVAPPRRQNARRGRAYKKRRVL</sequence>
<dbReference type="InterPro" id="IPR037185">
    <property type="entry name" value="EmrE-like"/>
</dbReference>
<keyword evidence="3" id="KW-1185">Reference proteome</keyword>
<dbReference type="PANTHER" id="PTHR40761:SF1">
    <property type="entry name" value="CONSERVED INTEGRAL MEMBRANE ALANINE VALINE AND LEUCINE RICH PROTEIN-RELATED"/>
    <property type="match status" value="1"/>
</dbReference>
<keyword evidence="1" id="KW-0812">Transmembrane</keyword>
<dbReference type="SUPFAM" id="SSF103481">
    <property type="entry name" value="Multidrug resistance efflux transporter EmrE"/>
    <property type="match status" value="1"/>
</dbReference>
<feature type="transmembrane region" description="Helical" evidence="1">
    <location>
        <begin position="70"/>
        <end position="92"/>
    </location>
</feature>
<keyword evidence="1" id="KW-1133">Transmembrane helix</keyword>
<evidence type="ECO:0008006" key="4">
    <source>
        <dbReference type="Google" id="ProtNLM"/>
    </source>
</evidence>
<feature type="transmembrane region" description="Helical" evidence="1">
    <location>
        <begin position="46"/>
        <end position="64"/>
    </location>
</feature>
<dbReference type="EMBL" id="BAAANY010000008">
    <property type="protein sequence ID" value="GAA1670559.1"/>
    <property type="molecule type" value="Genomic_DNA"/>
</dbReference>
<dbReference type="PANTHER" id="PTHR40761">
    <property type="entry name" value="CONSERVED INTEGRAL MEMBRANE ALANINE VALINE AND LEUCINE RICH PROTEIN-RELATED"/>
    <property type="match status" value="1"/>
</dbReference>
<feature type="transmembrane region" description="Helical" evidence="1">
    <location>
        <begin position="191"/>
        <end position="211"/>
    </location>
</feature>